<protein>
    <submittedName>
        <fullName evidence="2">Uncharacterized protein</fullName>
    </submittedName>
</protein>
<feature type="region of interest" description="Disordered" evidence="1">
    <location>
        <begin position="1"/>
        <end position="27"/>
    </location>
</feature>
<sequence length="74" mass="8415">MKGTFRFGDRQTGKPVTSQERLERKGGDVKDGRTFISVKARIDLSRECRHVEQSGEGRRGKEEKTTNIDSNLYA</sequence>
<reference evidence="2 3" key="1">
    <citation type="submission" date="2019-05" db="EMBL/GenBank/DDBJ databases">
        <title>Another draft genome of Portunus trituberculatus and its Hox gene families provides insights of decapod evolution.</title>
        <authorList>
            <person name="Jeong J.-H."/>
            <person name="Song I."/>
            <person name="Kim S."/>
            <person name="Choi T."/>
            <person name="Kim D."/>
            <person name="Ryu S."/>
            <person name="Kim W."/>
        </authorList>
    </citation>
    <scope>NUCLEOTIDE SEQUENCE [LARGE SCALE GENOMIC DNA]</scope>
    <source>
        <tissue evidence="2">Muscle</tissue>
    </source>
</reference>
<dbReference type="EMBL" id="VSRR010001227">
    <property type="protein sequence ID" value="MPC23592.1"/>
    <property type="molecule type" value="Genomic_DNA"/>
</dbReference>
<feature type="region of interest" description="Disordered" evidence="1">
    <location>
        <begin position="48"/>
        <end position="74"/>
    </location>
</feature>
<feature type="compositionally biased region" description="Basic and acidic residues" evidence="1">
    <location>
        <begin position="48"/>
        <end position="66"/>
    </location>
</feature>
<gene>
    <name evidence="2" type="ORF">E2C01_016649</name>
</gene>
<proteinExistence type="predicted"/>
<evidence type="ECO:0000313" key="2">
    <source>
        <dbReference type="EMBL" id="MPC23592.1"/>
    </source>
</evidence>
<evidence type="ECO:0000313" key="3">
    <source>
        <dbReference type="Proteomes" id="UP000324222"/>
    </source>
</evidence>
<dbReference type="AlphaFoldDB" id="A0A5B7DPM5"/>
<name>A0A5B7DPM5_PORTR</name>
<accession>A0A5B7DPM5</accession>
<organism evidence="2 3">
    <name type="scientific">Portunus trituberculatus</name>
    <name type="common">Swimming crab</name>
    <name type="synonym">Neptunus trituberculatus</name>
    <dbReference type="NCBI Taxonomy" id="210409"/>
    <lineage>
        <taxon>Eukaryota</taxon>
        <taxon>Metazoa</taxon>
        <taxon>Ecdysozoa</taxon>
        <taxon>Arthropoda</taxon>
        <taxon>Crustacea</taxon>
        <taxon>Multicrustacea</taxon>
        <taxon>Malacostraca</taxon>
        <taxon>Eumalacostraca</taxon>
        <taxon>Eucarida</taxon>
        <taxon>Decapoda</taxon>
        <taxon>Pleocyemata</taxon>
        <taxon>Brachyura</taxon>
        <taxon>Eubrachyura</taxon>
        <taxon>Portunoidea</taxon>
        <taxon>Portunidae</taxon>
        <taxon>Portuninae</taxon>
        <taxon>Portunus</taxon>
    </lineage>
</organism>
<evidence type="ECO:0000256" key="1">
    <source>
        <dbReference type="SAM" id="MobiDB-lite"/>
    </source>
</evidence>
<keyword evidence="3" id="KW-1185">Reference proteome</keyword>
<dbReference type="Proteomes" id="UP000324222">
    <property type="component" value="Unassembled WGS sequence"/>
</dbReference>
<comment type="caution">
    <text evidence="2">The sequence shown here is derived from an EMBL/GenBank/DDBJ whole genome shotgun (WGS) entry which is preliminary data.</text>
</comment>